<dbReference type="GO" id="GO:0005975">
    <property type="term" value="P:carbohydrate metabolic process"/>
    <property type="evidence" value="ECO:0007669"/>
    <property type="project" value="InterPro"/>
</dbReference>
<dbReference type="Proteomes" id="UP000271374">
    <property type="component" value="Unassembled WGS sequence"/>
</dbReference>
<dbReference type="Pfam" id="PF20736">
    <property type="entry name" value="Glyco_hydro127M"/>
    <property type="match status" value="1"/>
</dbReference>
<proteinExistence type="predicted"/>
<evidence type="ECO:0000313" key="4">
    <source>
        <dbReference type="Proteomes" id="UP000271374"/>
    </source>
</evidence>
<gene>
    <name evidence="3" type="ORF">EKG37_00610</name>
</gene>
<dbReference type="RefSeq" id="WP_126405299.1">
    <property type="nucleotide sequence ID" value="NZ_RXNT01000001.1"/>
</dbReference>
<organism evidence="3 4">
    <name type="scientific">Bacillus yapensis</name>
    <dbReference type="NCBI Taxonomy" id="2492960"/>
    <lineage>
        <taxon>Bacteria</taxon>
        <taxon>Bacillati</taxon>
        <taxon>Bacillota</taxon>
        <taxon>Bacilli</taxon>
        <taxon>Bacillales</taxon>
        <taxon>Bacillaceae</taxon>
        <taxon>Bacillus</taxon>
    </lineage>
</organism>
<dbReference type="Pfam" id="PF07944">
    <property type="entry name" value="Beta-AFase-like_GH127_cat"/>
    <property type="match status" value="1"/>
</dbReference>
<feature type="domain" description="Non-reducing end beta-L-arabinofuranosidase-like GH127 catalytic" evidence="1">
    <location>
        <begin position="69"/>
        <end position="384"/>
    </location>
</feature>
<evidence type="ECO:0000259" key="1">
    <source>
        <dbReference type="Pfam" id="PF07944"/>
    </source>
</evidence>
<protein>
    <recommendedName>
        <fullName evidence="5">DUF1680 family protein</fullName>
    </recommendedName>
</protein>
<dbReference type="PANTHER" id="PTHR43465">
    <property type="entry name" value="DUF1680 DOMAIN PROTEIN (AFU_ORTHOLOGUE AFUA_1G08910)"/>
    <property type="match status" value="1"/>
</dbReference>
<dbReference type="SUPFAM" id="SSF48208">
    <property type="entry name" value="Six-hairpin glycosidases"/>
    <property type="match status" value="1"/>
</dbReference>
<evidence type="ECO:0000313" key="3">
    <source>
        <dbReference type="EMBL" id="RTR36092.1"/>
    </source>
</evidence>
<dbReference type="InterPro" id="IPR012878">
    <property type="entry name" value="Beta-AFase-like_GH127_cat"/>
</dbReference>
<dbReference type="OrthoDB" id="9757939at2"/>
<reference evidence="3 4" key="1">
    <citation type="submission" date="2018-12" db="EMBL/GenBank/DDBJ databases">
        <title>Bacillus yapensis draft genome sequence.</title>
        <authorList>
            <person name="Yu L."/>
            <person name="Xu X."/>
            <person name="Tang X."/>
        </authorList>
    </citation>
    <scope>NUCLEOTIDE SEQUENCE [LARGE SCALE GENOMIC DNA]</scope>
    <source>
        <strain evidence="3 4">XXST-01</strain>
    </source>
</reference>
<sequence length="626" mass="71512">MTETISKTLLESSFKSLPLGSIKPTGWLKNQLEIQANGFTGHLDEHWEDVGPNNGWLGGSGDSWERGPYYLDGLLPLAYLLDDEKLIEKVQPWIEWALNSQREDGSFGPSNLIQLNAVLGDNQDWWQEMIMLKVLTQYHEATGDERVIPFMSRYFNFLKEAIVKYPLKEWAQARGADLLLSIHWLYERTEDASLLELAEIVREQSTNWSEIFAKFPFWRKQNQWDHRTHVVNVAMGVKTPAVFYRQTKNEWEKEAVYQGIESLMTHHGQAHGMFSGDEWLSGTHPSQGVELCAVVEYMFSMENLVRILGDGKFADILEKVAFNALPATISPEWDSHQYDQQVNQVMCNSAKRTWVNNEEANMFGLEPNFGCCTSNMHQGWPKLAASLWMATNDGGVAAVSYTPCRVQTTVAGNTELDITVDSDYPFRENVVINLKLSNTARFPLLLHVPGWCSGFQVKVNNELQQVKVENGFARIEREWQSGDQIEVFLPMEVTQESRNNYAIAVNRGPLVYALPIGEQWVQVQERERFHDWELYPTTPWRLGLLKNAEFEVKVEEVSYQPFKTESAPIKLVTKGRQVANWVMENNSAGEPPLNPVPYPNAKVETLELVPYGCARLRIGEFPVIKE</sequence>
<evidence type="ECO:0008006" key="5">
    <source>
        <dbReference type="Google" id="ProtNLM"/>
    </source>
</evidence>
<dbReference type="InterPro" id="IPR049174">
    <property type="entry name" value="Beta-AFase-like"/>
</dbReference>
<feature type="domain" description="Non-reducing end beta-L-arabinofuranosidase-like GH127 middle" evidence="2">
    <location>
        <begin position="397"/>
        <end position="491"/>
    </location>
</feature>
<dbReference type="InterPro" id="IPR049046">
    <property type="entry name" value="Beta-AFase-like_GH127_middle"/>
</dbReference>
<dbReference type="InterPro" id="IPR008928">
    <property type="entry name" value="6-hairpin_glycosidase_sf"/>
</dbReference>
<comment type="caution">
    <text evidence="3">The sequence shown here is derived from an EMBL/GenBank/DDBJ whole genome shotgun (WGS) entry which is preliminary data.</text>
</comment>
<accession>A0A431WKG8</accession>
<evidence type="ECO:0000259" key="2">
    <source>
        <dbReference type="Pfam" id="PF20736"/>
    </source>
</evidence>
<dbReference type="AlphaFoldDB" id="A0A431WKG8"/>
<dbReference type="PANTHER" id="PTHR43465:SF2">
    <property type="entry name" value="DUF1680 DOMAIN PROTEIN (AFU_ORTHOLOGUE AFUA_1G08910)"/>
    <property type="match status" value="1"/>
</dbReference>
<dbReference type="EMBL" id="RXNT01000001">
    <property type="protein sequence ID" value="RTR36092.1"/>
    <property type="molecule type" value="Genomic_DNA"/>
</dbReference>
<name>A0A431WKG8_9BACI</name>
<keyword evidence="4" id="KW-1185">Reference proteome</keyword>